<dbReference type="GO" id="GO:0047661">
    <property type="term" value="F:amino-acid racemase activity"/>
    <property type="evidence" value="ECO:0007669"/>
    <property type="project" value="InterPro"/>
</dbReference>
<dbReference type="InterPro" id="IPR052186">
    <property type="entry name" value="Hydantoin_racemase-like"/>
</dbReference>
<accession>A0A656YVH8</accession>
<reference evidence="2 3" key="1">
    <citation type="journal article" date="2016" name="Sci. Rep.">
        <title>Metabolic traits of an uncultured archaeal lineage -MSBL1- from brine pools of the Red Sea.</title>
        <authorList>
            <person name="Mwirichia R."/>
            <person name="Alam I."/>
            <person name="Rashid M."/>
            <person name="Vinu M."/>
            <person name="Ba-Alawi W."/>
            <person name="Anthony Kamau A."/>
            <person name="Kamanda Ngugi D."/>
            <person name="Goker M."/>
            <person name="Klenk H.P."/>
            <person name="Bajic V."/>
            <person name="Stingl U."/>
        </authorList>
    </citation>
    <scope>NUCLEOTIDE SEQUENCE [LARGE SCALE GENOMIC DNA]</scope>
    <source>
        <strain evidence="2">SCGC-AAA259J03</strain>
    </source>
</reference>
<organism evidence="2 3">
    <name type="scientific">candidate division MSBL1 archaeon SCGC-AAA259J03</name>
    <dbReference type="NCBI Taxonomy" id="1698269"/>
    <lineage>
        <taxon>Archaea</taxon>
        <taxon>Methanobacteriati</taxon>
        <taxon>Methanobacteriota</taxon>
        <taxon>candidate division MSBL1</taxon>
    </lineage>
</organism>
<dbReference type="EMBL" id="LHXT01000111">
    <property type="protein sequence ID" value="KXA96320.1"/>
    <property type="molecule type" value="Genomic_DNA"/>
</dbReference>
<comment type="similarity">
    <text evidence="1">Belongs to the HyuE racemase family.</text>
</comment>
<gene>
    <name evidence="2" type="ORF">AKJ39_04765</name>
</gene>
<dbReference type="Pfam" id="PF01177">
    <property type="entry name" value="Asp_Glu_race"/>
    <property type="match status" value="1"/>
</dbReference>
<protein>
    <submittedName>
        <fullName evidence="2">Hydrogenase expression protein HupH</fullName>
    </submittedName>
</protein>
<dbReference type="InterPro" id="IPR053714">
    <property type="entry name" value="Iso_Racemase_Enz_sf"/>
</dbReference>
<dbReference type="PANTHER" id="PTHR28047:SF5">
    <property type="entry name" value="PROTEIN DCG1"/>
    <property type="match status" value="1"/>
</dbReference>
<comment type="caution">
    <text evidence="2">The sequence shown here is derived from an EMBL/GenBank/DDBJ whole genome shotgun (WGS) entry which is preliminary data.</text>
</comment>
<evidence type="ECO:0000313" key="2">
    <source>
        <dbReference type="EMBL" id="KXA96320.1"/>
    </source>
</evidence>
<sequence>MRVKTIVPVTTERFIEPTKQEAERYASKRTEIDVEALNYGTASIESAYDELLCAPDILRIVQEAESNEFDGIFIDCMGDPALDASRELVKIPVVGPARTSILFAADLAEKFSIVTILENVLRVERNLAKLAGVSDKLASVRSVDIPVLELEERKKLMNALVEESVKALEEDNAQAIILGCTGMMEVAKDLQDSLTERGFEVPVINPVAVAIKHLESLISLNLSQSKRAYMHPPEKERNLFEKLPGE</sequence>
<name>A0A656YVH8_9EURY</name>
<dbReference type="Gene3D" id="3.40.50.12500">
    <property type="match status" value="1"/>
</dbReference>
<proteinExistence type="inferred from homology"/>
<dbReference type="PANTHER" id="PTHR28047">
    <property type="entry name" value="PROTEIN DCG1"/>
    <property type="match status" value="1"/>
</dbReference>
<dbReference type="InterPro" id="IPR015942">
    <property type="entry name" value="Asp/Glu/hydantoin_racemase"/>
</dbReference>
<keyword evidence="3" id="KW-1185">Reference proteome</keyword>
<evidence type="ECO:0000256" key="1">
    <source>
        <dbReference type="ARBA" id="ARBA00038414"/>
    </source>
</evidence>
<dbReference type="AlphaFoldDB" id="A0A656YVH8"/>
<dbReference type="Proteomes" id="UP000070257">
    <property type="component" value="Unassembled WGS sequence"/>
</dbReference>
<evidence type="ECO:0000313" key="3">
    <source>
        <dbReference type="Proteomes" id="UP000070257"/>
    </source>
</evidence>